<accession>A0ABQ6CLD5</accession>
<dbReference type="Proteomes" id="UP001156882">
    <property type="component" value="Unassembled WGS sequence"/>
</dbReference>
<proteinExistence type="predicted"/>
<comment type="caution">
    <text evidence="1">The sequence shown here is derived from an EMBL/GenBank/DDBJ whole genome shotgun (WGS) entry which is preliminary data.</text>
</comment>
<gene>
    <name evidence="1" type="ORF">GCM10007874_41230</name>
</gene>
<keyword evidence="2" id="KW-1185">Reference proteome</keyword>
<dbReference type="EMBL" id="BSPC01000043">
    <property type="protein sequence ID" value="GLS21106.1"/>
    <property type="molecule type" value="Genomic_DNA"/>
</dbReference>
<reference evidence="2" key="1">
    <citation type="journal article" date="2019" name="Int. J. Syst. Evol. Microbiol.">
        <title>The Global Catalogue of Microorganisms (GCM) 10K type strain sequencing project: providing services to taxonomists for standard genome sequencing and annotation.</title>
        <authorList>
            <consortium name="The Broad Institute Genomics Platform"/>
            <consortium name="The Broad Institute Genome Sequencing Center for Infectious Disease"/>
            <person name="Wu L."/>
            <person name="Ma J."/>
        </authorList>
    </citation>
    <scope>NUCLEOTIDE SEQUENCE [LARGE SCALE GENOMIC DNA]</scope>
    <source>
        <strain evidence="2">NBRC 101365</strain>
    </source>
</reference>
<name>A0ABQ6CLD5_9HYPH</name>
<protein>
    <submittedName>
        <fullName evidence="1">Uncharacterized protein</fullName>
    </submittedName>
</protein>
<evidence type="ECO:0000313" key="2">
    <source>
        <dbReference type="Proteomes" id="UP001156882"/>
    </source>
</evidence>
<organism evidence="1 2">
    <name type="scientific">Labrys miyagiensis</name>
    <dbReference type="NCBI Taxonomy" id="346912"/>
    <lineage>
        <taxon>Bacteria</taxon>
        <taxon>Pseudomonadati</taxon>
        <taxon>Pseudomonadota</taxon>
        <taxon>Alphaproteobacteria</taxon>
        <taxon>Hyphomicrobiales</taxon>
        <taxon>Xanthobacteraceae</taxon>
        <taxon>Labrys</taxon>
    </lineage>
</organism>
<evidence type="ECO:0000313" key="1">
    <source>
        <dbReference type="EMBL" id="GLS21106.1"/>
    </source>
</evidence>
<sequence length="137" mass="15242">MGLRKCAHHSAPIRSGSEAQAFRRSWNQSGWEAERGIVWEHRRTVKRHAAGWFNRRLRVSPEHFGTTLTPKPPPGFDIRFGANIVIEVSNAPTPVPKIRGFDHAIASLVSTKNTHSYLGAGRDVLCLTLAQVNLPDV</sequence>